<keyword evidence="4" id="KW-0418">Kinase</keyword>
<dbReference type="Pfam" id="PF00294">
    <property type="entry name" value="PfkB"/>
    <property type="match status" value="1"/>
</dbReference>
<organism evidence="8 9">
    <name type="scientific">Gryllotalpicola daejeonensis</name>
    <dbReference type="NCBI Taxonomy" id="993087"/>
    <lineage>
        <taxon>Bacteria</taxon>
        <taxon>Bacillati</taxon>
        <taxon>Actinomycetota</taxon>
        <taxon>Actinomycetes</taxon>
        <taxon>Micrococcales</taxon>
        <taxon>Microbacteriaceae</taxon>
        <taxon>Gryllotalpicola</taxon>
    </lineage>
</organism>
<dbReference type="InterPro" id="IPR011611">
    <property type="entry name" value="PfkB_dom"/>
</dbReference>
<dbReference type="SUPFAM" id="SSF53613">
    <property type="entry name" value="Ribokinase-like"/>
    <property type="match status" value="1"/>
</dbReference>
<name>A0ABP7ZNT8_9MICO</name>
<evidence type="ECO:0000256" key="3">
    <source>
        <dbReference type="ARBA" id="ARBA00022741"/>
    </source>
</evidence>
<comment type="similarity">
    <text evidence="1">Belongs to the carbohydrate kinase PfkB family.</text>
</comment>
<dbReference type="NCBIfam" id="TIGR03168">
    <property type="entry name" value="1-PFK"/>
    <property type="match status" value="1"/>
</dbReference>
<gene>
    <name evidence="8" type="ORF">GCM10022286_31190</name>
</gene>
<dbReference type="PANTHER" id="PTHR46566:SF5">
    <property type="entry name" value="1-PHOSPHOFRUCTOKINASE"/>
    <property type="match status" value="1"/>
</dbReference>
<evidence type="ECO:0000256" key="1">
    <source>
        <dbReference type="ARBA" id="ARBA00010688"/>
    </source>
</evidence>
<reference evidence="8" key="2">
    <citation type="submission" date="2023-12" db="EMBL/GenBank/DDBJ databases">
        <authorList>
            <person name="Sun Q."/>
            <person name="Inoue M."/>
        </authorList>
    </citation>
    <scope>NUCLEOTIDE SEQUENCE</scope>
    <source>
        <strain evidence="8">JCM 17590</strain>
    </source>
</reference>
<evidence type="ECO:0000256" key="5">
    <source>
        <dbReference type="ARBA" id="ARBA00022840"/>
    </source>
</evidence>
<evidence type="ECO:0000256" key="4">
    <source>
        <dbReference type="ARBA" id="ARBA00022777"/>
    </source>
</evidence>
<accession>A0ABP7ZNT8</accession>
<feature type="domain" description="Carbohydrate kinase PfkB" evidence="7">
    <location>
        <begin position="12"/>
        <end position="284"/>
    </location>
</feature>
<evidence type="ECO:0000313" key="9">
    <source>
        <dbReference type="Proteomes" id="UP001415169"/>
    </source>
</evidence>
<keyword evidence="3" id="KW-0547">Nucleotide-binding</keyword>
<dbReference type="InterPro" id="IPR029056">
    <property type="entry name" value="Ribokinase-like"/>
</dbReference>
<evidence type="ECO:0000256" key="6">
    <source>
        <dbReference type="PIRNR" id="PIRNR000535"/>
    </source>
</evidence>
<reference evidence="8" key="1">
    <citation type="journal article" date="2014" name="Int. J. Syst. Evol. Microbiol.">
        <title>Complete genome of a new Firmicutes species belonging to the dominant human colonic microbiota ('Ruminococcus bicirculans') reveals two chromosomes and a selective capacity to utilize plant glucans.</title>
        <authorList>
            <consortium name="NISC Comparative Sequencing Program"/>
            <person name="Wegmann U."/>
            <person name="Louis P."/>
            <person name="Goesmann A."/>
            <person name="Henrissat B."/>
            <person name="Duncan S.H."/>
            <person name="Flint H.J."/>
        </authorList>
    </citation>
    <scope>NUCLEOTIDE SEQUENCE</scope>
    <source>
        <strain evidence="8">JCM 17590</strain>
    </source>
</reference>
<comment type="caution">
    <text evidence="8">The sequence shown here is derived from an EMBL/GenBank/DDBJ whole genome shotgun (WGS) entry which is preliminary data.</text>
</comment>
<keyword evidence="5" id="KW-0067">ATP-binding</keyword>
<dbReference type="PANTHER" id="PTHR46566">
    <property type="entry name" value="1-PHOSPHOFRUCTOKINASE-RELATED"/>
    <property type="match status" value="1"/>
</dbReference>
<evidence type="ECO:0000259" key="7">
    <source>
        <dbReference type="Pfam" id="PF00294"/>
    </source>
</evidence>
<dbReference type="CDD" id="cd01164">
    <property type="entry name" value="FruK_PfkB_like"/>
    <property type="match status" value="1"/>
</dbReference>
<dbReference type="RefSeq" id="WP_344792817.1">
    <property type="nucleotide sequence ID" value="NZ_BAABBV010000002.1"/>
</dbReference>
<dbReference type="Proteomes" id="UP001415169">
    <property type="component" value="Unassembled WGS sequence"/>
</dbReference>
<dbReference type="PROSITE" id="PS00584">
    <property type="entry name" value="PFKB_KINASES_2"/>
    <property type="match status" value="1"/>
</dbReference>
<evidence type="ECO:0000256" key="2">
    <source>
        <dbReference type="ARBA" id="ARBA00022679"/>
    </source>
</evidence>
<keyword evidence="9" id="KW-1185">Reference proteome</keyword>
<proteinExistence type="inferred from homology"/>
<keyword evidence="2 6" id="KW-0808">Transferase</keyword>
<dbReference type="InterPro" id="IPR002173">
    <property type="entry name" value="Carboh/pur_kinase_PfkB_CS"/>
</dbReference>
<protein>
    <submittedName>
        <fullName evidence="8">1-phosphofructokinase family hexose kinase</fullName>
    </submittedName>
</protein>
<dbReference type="PROSITE" id="PS00583">
    <property type="entry name" value="PFKB_KINASES_1"/>
    <property type="match status" value="1"/>
</dbReference>
<dbReference type="Gene3D" id="3.40.1190.20">
    <property type="match status" value="1"/>
</dbReference>
<evidence type="ECO:0000313" key="8">
    <source>
        <dbReference type="EMBL" id="GAA4166482.1"/>
    </source>
</evidence>
<dbReference type="InterPro" id="IPR017583">
    <property type="entry name" value="Tagatose/fructose_Pkinase"/>
</dbReference>
<sequence length="307" mass="31161">MSIVVVTPNPAIDVTYRVDRQTIGTTQRVREVRRMPGGKGLNVARVLEDIGSPTVSVLPLGGAAGSWVQQRLDALGLAARIVPIADETRSTVTVVDDIDHPTMFGEPGPHVTPAEWQQLTDVISATAASAALVVISGSLPPAASPELVAGWVEKARLSGARTIVDVSGPALLAAAAAQASVVKPNRDELLDATGASSEAEGARALLARGAGAVVVSRGSAGICAYLPDGRLELAAVPGVTGNPTGAGDAATAGLALALSTDLGIDEALRQANALGAAAVLRPVAGEIHLAAYQRFLTELPLPAKENP</sequence>
<dbReference type="PIRSF" id="PIRSF000535">
    <property type="entry name" value="1PFK/6PFK/LacC"/>
    <property type="match status" value="1"/>
</dbReference>
<dbReference type="EMBL" id="BAABBV010000002">
    <property type="protein sequence ID" value="GAA4166482.1"/>
    <property type="molecule type" value="Genomic_DNA"/>
</dbReference>